<accession>A0ABQ1Z3F5</accession>
<feature type="domain" description="HTH LytTR-type" evidence="1">
    <location>
        <begin position="40"/>
        <end position="106"/>
    </location>
</feature>
<gene>
    <name evidence="2" type="ORF">GCM10008014_08800</name>
</gene>
<comment type="caution">
    <text evidence="2">The sequence shown here is derived from an EMBL/GenBank/DDBJ whole genome shotgun (WGS) entry which is preliminary data.</text>
</comment>
<dbReference type="Pfam" id="PF04397">
    <property type="entry name" value="LytTR"/>
    <property type="match status" value="1"/>
</dbReference>
<dbReference type="EMBL" id="BMFU01000001">
    <property type="protein sequence ID" value="GGH46252.1"/>
    <property type="molecule type" value="Genomic_DNA"/>
</dbReference>
<dbReference type="InterPro" id="IPR007492">
    <property type="entry name" value="LytTR_DNA-bd_dom"/>
</dbReference>
<evidence type="ECO:0000259" key="1">
    <source>
        <dbReference type="Pfam" id="PF04397"/>
    </source>
</evidence>
<sequence>MDIIGIKMHGRQDDDSDFVLFSLEEDVNFIEPWQISGNAGRTLAFHTEKGSFIAIHLMKDADMAYRPFGFESMDRSTIVNTTKIKSKEGTDKGTWIYFVDGSRVHVRKKFTH</sequence>
<keyword evidence="3" id="KW-1185">Reference proteome</keyword>
<proteinExistence type="predicted"/>
<evidence type="ECO:0000313" key="3">
    <source>
        <dbReference type="Proteomes" id="UP000652153"/>
    </source>
</evidence>
<reference evidence="3" key="1">
    <citation type="journal article" date="2019" name="Int. J. Syst. Evol. Microbiol.">
        <title>The Global Catalogue of Microorganisms (GCM) 10K type strain sequencing project: providing services to taxonomists for standard genome sequencing and annotation.</title>
        <authorList>
            <consortium name="The Broad Institute Genomics Platform"/>
            <consortium name="The Broad Institute Genome Sequencing Center for Infectious Disease"/>
            <person name="Wu L."/>
            <person name="Ma J."/>
        </authorList>
    </citation>
    <scope>NUCLEOTIDE SEQUENCE [LARGE SCALE GENOMIC DNA]</scope>
    <source>
        <strain evidence="3">CGMCC 1.12770</strain>
    </source>
</reference>
<protein>
    <recommendedName>
        <fullName evidence="1">HTH LytTR-type domain-containing protein</fullName>
    </recommendedName>
</protein>
<organism evidence="2 3">
    <name type="scientific">Paenibacillus silvae</name>
    <dbReference type="NCBI Taxonomy" id="1325358"/>
    <lineage>
        <taxon>Bacteria</taxon>
        <taxon>Bacillati</taxon>
        <taxon>Bacillota</taxon>
        <taxon>Bacilli</taxon>
        <taxon>Bacillales</taxon>
        <taxon>Paenibacillaceae</taxon>
        <taxon>Paenibacillus</taxon>
    </lineage>
</organism>
<dbReference type="Proteomes" id="UP000652153">
    <property type="component" value="Unassembled WGS sequence"/>
</dbReference>
<evidence type="ECO:0000313" key="2">
    <source>
        <dbReference type="EMBL" id="GGH46252.1"/>
    </source>
</evidence>
<name>A0ABQ1Z3F5_9BACL</name>
<dbReference type="Gene3D" id="2.40.50.1020">
    <property type="entry name" value="LytTr DNA-binding domain"/>
    <property type="match status" value="1"/>
</dbReference>
<dbReference type="RefSeq" id="WP_188591368.1">
    <property type="nucleotide sequence ID" value="NZ_BMFU01000001.1"/>
</dbReference>